<accession>K5WNM9</accession>
<reference evidence="2 3" key="1">
    <citation type="journal article" date="2012" name="BMC Genomics">
        <title>Comparative genomics of the white-rot fungi, Phanerochaete carnosa and P. chrysosporium, to elucidate the genetic basis of the distinct wood types they colonize.</title>
        <authorList>
            <person name="Suzuki H."/>
            <person name="MacDonald J."/>
            <person name="Syed K."/>
            <person name="Salamov A."/>
            <person name="Hori C."/>
            <person name="Aerts A."/>
            <person name="Henrissat B."/>
            <person name="Wiebenga A."/>
            <person name="vanKuyk P.A."/>
            <person name="Barry K."/>
            <person name="Lindquist E."/>
            <person name="LaButti K."/>
            <person name="Lapidus A."/>
            <person name="Lucas S."/>
            <person name="Coutinho P."/>
            <person name="Gong Y."/>
            <person name="Samejima M."/>
            <person name="Mahadevan R."/>
            <person name="Abou-Zaid M."/>
            <person name="de Vries R.P."/>
            <person name="Igarashi K."/>
            <person name="Yadav J.S."/>
            <person name="Grigoriev I.V."/>
            <person name="Master E.R."/>
        </authorList>
    </citation>
    <scope>NUCLEOTIDE SEQUENCE [LARGE SCALE GENOMIC DNA]</scope>
    <source>
        <strain evidence="2 3">HHB-10118-sp</strain>
    </source>
</reference>
<feature type="region of interest" description="Disordered" evidence="1">
    <location>
        <begin position="1"/>
        <end position="27"/>
    </location>
</feature>
<sequence>MQEGVQTASTSRNPPPPVGQDVAHPAHAQVPDIFAQNLLSPAFDARNPFDISMFGDSVGDLGNMDFASDFSEWFNDPSIISNV</sequence>
<feature type="compositionally biased region" description="Polar residues" evidence="1">
    <location>
        <begin position="1"/>
        <end position="12"/>
    </location>
</feature>
<dbReference type="GeneID" id="18918254"/>
<dbReference type="AlphaFoldDB" id="K5WNM9"/>
<protein>
    <submittedName>
        <fullName evidence="2">Uncharacterized protein</fullName>
    </submittedName>
</protein>
<gene>
    <name evidence="2" type="ORF">PHACADRAFT_262335</name>
</gene>
<dbReference type="HOGENOM" id="CLU_2549246_0_0_1"/>
<organism evidence="2 3">
    <name type="scientific">Phanerochaete carnosa (strain HHB-10118-sp)</name>
    <name type="common">White-rot fungus</name>
    <name type="synonym">Peniophora carnosa</name>
    <dbReference type="NCBI Taxonomy" id="650164"/>
    <lineage>
        <taxon>Eukaryota</taxon>
        <taxon>Fungi</taxon>
        <taxon>Dikarya</taxon>
        <taxon>Basidiomycota</taxon>
        <taxon>Agaricomycotina</taxon>
        <taxon>Agaricomycetes</taxon>
        <taxon>Polyporales</taxon>
        <taxon>Phanerochaetaceae</taxon>
        <taxon>Phanerochaete</taxon>
    </lineage>
</organism>
<feature type="non-terminal residue" evidence="2">
    <location>
        <position position="83"/>
    </location>
</feature>
<dbReference type="Proteomes" id="UP000008370">
    <property type="component" value="Unassembled WGS sequence"/>
</dbReference>
<evidence type="ECO:0000256" key="1">
    <source>
        <dbReference type="SAM" id="MobiDB-lite"/>
    </source>
</evidence>
<dbReference type="KEGG" id="pco:PHACADRAFT_262335"/>
<keyword evidence="3" id="KW-1185">Reference proteome</keyword>
<name>K5WNM9_PHACS</name>
<dbReference type="InParanoid" id="K5WNM9"/>
<dbReference type="RefSeq" id="XP_007399714.1">
    <property type="nucleotide sequence ID" value="XM_007399652.1"/>
</dbReference>
<evidence type="ECO:0000313" key="2">
    <source>
        <dbReference type="EMBL" id="EKM51922.1"/>
    </source>
</evidence>
<evidence type="ECO:0000313" key="3">
    <source>
        <dbReference type="Proteomes" id="UP000008370"/>
    </source>
</evidence>
<proteinExistence type="predicted"/>
<dbReference type="EMBL" id="JH930476">
    <property type="protein sequence ID" value="EKM51922.1"/>
    <property type="molecule type" value="Genomic_DNA"/>
</dbReference>